<gene>
    <name evidence="1" type="ORF">S01H1_14934</name>
</gene>
<dbReference type="SUPFAM" id="SSF53756">
    <property type="entry name" value="UDP-Glycosyltransferase/glycogen phosphorylase"/>
    <property type="match status" value="1"/>
</dbReference>
<sequence length="326" mass="37135">SWRRNPLKYLQSHRRFRDGLLEVTEQTSPRAVIFENVDLARTALSIAKEHPKLPLIYWGTELSCSLRQTPFRYYERRLARMLTGLVMNHPGRVRVVKERTKCDVPAIVIPNTETRPENGGGVFERRPLREMFARHNPDVKVIIFYAGIVSHKQAIHDVVEALALVPAHIGFAFPRSVGNRRYLKKIDATVRRLGLSSRIVYPDWVPFDKVPEMAASADIGLALLRVNDLNTRYCASSKLYRYMCVGLPLLGASLPAIADIIEAEKIGVTCDVESTESIAAAIRRLDDADLRWELRRNAIEAFDKRHCLEVQWQKHRGTLMDWIGGG</sequence>
<dbReference type="PANTHER" id="PTHR12526">
    <property type="entry name" value="GLYCOSYLTRANSFERASE"/>
    <property type="match status" value="1"/>
</dbReference>
<organism evidence="1">
    <name type="scientific">marine sediment metagenome</name>
    <dbReference type="NCBI Taxonomy" id="412755"/>
    <lineage>
        <taxon>unclassified sequences</taxon>
        <taxon>metagenomes</taxon>
        <taxon>ecological metagenomes</taxon>
    </lineage>
</organism>
<dbReference type="Pfam" id="PF13692">
    <property type="entry name" value="Glyco_trans_1_4"/>
    <property type="match status" value="1"/>
</dbReference>
<reference evidence="1" key="1">
    <citation type="journal article" date="2014" name="Front. Microbiol.">
        <title>High frequency of phylogenetically diverse reductive dehalogenase-homologous genes in deep subseafloor sedimentary metagenomes.</title>
        <authorList>
            <person name="Kawai M."/>
            <person name="Futagami T."/>
            <person name="Toyoda A."/>
            <person name="Takaki Y."/>
            <person name="Nishi S."/>
            <person name="Hori S."/>
            <person name="Arai W."/>
            <person name="Tsubouchi T."/>
            <person name="Morono Y."/>
            <person name="Uchiyama I."/>
            <person name="Ito T."/>
            <person name="Fujiyama A."/>
            <person name="Inagaki F."/>
            <person name="Takami H."/>
        </authorList>
    </citation>
    <scope>NUCLEOTIDE SEQUENCE</scope>
    <source>
        <strain evidence="1">Expedition CK06-06</strain>
    </source>
</reference>
<accession>X0SZS8</accession>
<dbReference type="AlphaFoldDB" id="X0SZS8"/>
<name>X0SZS8_9ZZZZ</name>
<evidence type="ECO:0000313" key="1">
    <source>
        <dbReference type="EMBL" id="GAF69320.1"/>
    </source>
</evidence>
<comment type="caution">
    <text evidence="1">The sequence shown here is derived from an EMBL/GenBank/DDBJ whole genome shotgun (WGS) entry which is preliminary data.</text>
</comment>
<dbReference type="Gene3D" id="3.40.50.2000">
    <property type="entry name" value="Glycogen Phosphorylase B"/>
    <property type="match status" value="1"/>
</dbReference>
<feature type="non-terminal residue" evidence="1">
    <location>
        <position position="1"/>
    </location>
</feature>
<dbReference type="EMBL" id="BARS01007785">
    <property type="protein sequence ID" value="GAF69320.1"/>
    <property type="molecule type" value="Genomic_DNA"/>
</dbReference>
<proteinExistence type="predicted"/>
<protein>
    <submittedName>
        <fullName evidence="1">Uncharacterized protein</fullName>
    </submittedName>
</protein>
<dbReference type="PANTHER" id="PTHR12526:SF622">
    <property type="entry name" value="GLYCOSYLTRANSFERASE (GROUP I)"/>
    <property type="match status" value="1"/>
</dbReference>